<dbReference type="Proteomes" id="UP000264492">
    <property type="component" value="Unassembled WGS sequence"/>
</dbReference>
<evidence type="ECO:0000313" key="1">
    <source>
        <dbReference type="EMBL" id="RDZ28939.1"/>
    </source>
</evidence>
<dbReference type="EMBL" id="QTSU01000001">
    <property type="protein sequence ID" value="RDZ28939.1"/>
    <property type="molecule type" value="Genomic_DNA"/>
</dbReference>
<name>A0A371K4T7_9GAMM</name>
<accession>A0A371K4T7</accession>
<proteinExistence type="predicted"/>
<sequence length="218" mass="25056">MGWESIYPRNAKQSDLANHSIQVLVFDRLKPVGLVTRAEWDEQLRKNVQSTLRQPYLQNLEKCARCIGKIWGAFEETKQPRESAVEMVKALTSWVPSTGPASSADLFTMAAELAKDYVGSYRGVVDKSIQATPLSKEQHAIREMTNKNKWKPDKTLGKWAEEMLDIGEYGLLLVKPAREPQRIHQDNVDALEEYMRVVRPLLYYFQQEYPNLSLSRVI</sequence>
<evidence type="ECO:0000313" key="2">
    <source>
        <dbReference type="Proteomes" id="UP000264492"/>
    </source>
</evidence>
<organism evidence="1 2">
    <name type="scientific">Lysobacter silvisoli</name>
    <dbReference type="NCBI Taxonomy" id="2293254"/>
    <lineage>
        <taxon>Bacteria</taxon>
        <taxon>Pseudomonadati</taxon>
        <taxon>Pseudomonadota</taxon>
        <taxon>Gammaproteobacteria</taxon>
        <taxon>Lysobacterales</taxon>
        <taxon>Lysobacteraceae</taxon>
        <taxon>Lysobacter</taxon>
    </lineage>
</organism>
<keyword evidence="2" id="KW-1185">Reference proteome</keyword>
<dbReference type="AlphaFoldDB" id="A0A371K4T7"/>
<dbReference type="RefSeq" id="WP_115858374.1">
    <property type="nucleotide sequence ID" value="NZ_QTSU01000001.1"/>
</dbReference>
<protein>
    <submittedName>
        <fullName evidence="1">Uncharacterized protein</fullName>
    </submittedName>
</protein>
<reference evidence="1 2" key="1">
    <citation type="submission" date="2018-08" db="EMBL/GenBank/DDBJ databases">
        <title>Lysobacter sp. zong2l5, whole genome shotgun sequence.</title>
        <authorList>
            <person name="Zhang X."/>
            <person name="Feng G."/>
            <person name="Zhu H."/>
        </authorList>
    </citation>
    <scope>NUCLEOTIDE SEQUENCE [LARGE SCALE GENOMIC DNA]</scope>
    <source>
        <strain evidence="2">zong2l5</strain>
    </source>
</reference>
<comment type="caution">
    <text evidence="1">The sequence shown here is derived from an EMBL/GenBank/DDBJ whole genome shotgun (WGS) entry which is preliminary data.</text>
</comment>
<dbReference type="OrthoDB" id="6023055at2"/>
<gene>
    <name evidence="1" type="ORF">DX914_07505</name>
</gene>